<dbReference type="PIRSF" id="PIRSF005965">
    <property type="entry name" value="Chor_mut_AroH"/>
    <property type="match status" value="1"/>
</dbReference>
<evidence type="ECO:0000256" key="2">
    <source>
        <dbReference type="PIRSR" id="PIRSR005965-1"/>
    </source>
</evidence>
<dbReference type="UniPathway" id="UPA00120">
    <property type="reaction ID" value="UER00203"/>
</dbReference>
<proteinExistence type="predicted"/>
<dbReference type="SUPFAM" id="SSF55298">
    <property type="entry name" value="YjgF-like"/>
    <property type="match status" value="1"/>
</dbReference>
<dbReference type="PROSITE" id="PS51167">
    <property type="entry name" value="CHORISMATE_MUT_1"/>
    <property type="match status" value="1"/>
</dbReference>
<dbReference type="Proteomes" id="UP000593626">
    <property type="component" value="Chromosome"/>
</dbReference>
<keyword evidence="5" id="KW-1185">Reference proteome</keyword>
<evidence type="ECO:0000313" key="5">
    <source>
        <dbReference type="Proteomes" id="UP000593626"/>
    </source>
</evidence>
<evidence type="ECO:0000256" key="1">
    <source>
        <dbReference type="NCBIfam" id="TIGR01796"/>
    </source>
</evidence>
<protein>
    <recommendedName>
        <fullName evidence="1 3">chorismate mutase</fullName>
        <ecNumber evidence="1 3">5.4.99.5</ecNumber>
    </recommendedName>
</protein>
<dbReference type="Pfam" id="PF07736">
    <property type="entry name" value="CM_1"/>
    <property type="match status" value="1"/>
</dbReference>
<dbReference type="CDD" id="cd02185">
    <property type="entry name" value="AroH"/>
    <property type="match status" value="1"/>
</dbReference>
<dbReference type="NCBIfam" id="TIGR01796">
    <property type="entry name" value="CM_mono_aroH"/>
    <property type="match status" value="1"/>
</dbReference>
<dbReference type="Gene3D" id="3.30.1330.40">
    <property type="entry name" value="RutC-like"/>
    <property type="match status" value="1"/>
</dbReference>
<dbReference type="GO" id="GO:0009073">
    <property type="term" value="P:aromatic amino acid family biosynthetic process"/>
    <property type="evidence" value="ECO:0007669"/>
    <property type="project" value="UniProtKB-UniRule"/>
</dbReference>
<accession>A0A7S8CB17</accession>
<dbReference type="KEGG" id="mcui:G8O30_06835"/>
<evidence type="ECO:0000313" key="4">
    <source>
        <dbReference type="EMBL" id="QPC46695.1"/>
    </source>
</evidence>
<evidence type="ECO:0000256" key="3">
    <source>
        <dbReference type="PROSITE-ProRule" id="PRU00514"/>
    </source>
</evidence>
<dbReference type="RefSeq" id="WP_239674229.1">
    <property type="nucleotide sequence ID" value="NZ_CP049742.1"/>
</dbReference>
<dbReference type="AlphaFoldDB" id="A0A7S8CB17"/>
<dbReference type="PANTHER" id="PTHR21164">
    <property type="entry name" value="CHORISMATE MUTASE"/>
    <property type="match status" value="1"/>
</dbReference>
<sequence>MIRGIRGATTVENDKEEEILLKTKELLGEMVKENSIHLDDIASIFISATPDLKEVFPAKALRKMEGWTYVPVVCMQELDIQGAIKKCIRVMMHVNTSQKPEAIIHVYQERAVSLRPDLKK</sequence>
<feature type="binding site" evidence="2">
    <location>
        <position position="6"/>
    </location>
    <ligand>
        <name>prephenate</name>
        <dbReference type="ChEBI" id="CHEBI:29934"/>
    </ligand>
</feature>
<dbReference type="EMBL" id="CP049742">
    <property type="protein sequence ID" value="QPC46695.1"/>
    <property type="molecule type" value="Genomic_DNA"/>
</dbReference>
<feature type="binding site" evidence="2">
    <location>
        <position position="107"/>
    </location>
    <ligand>
        <name>prephenate</name>
        <dbReference type="ChEBI" id="CHEBI:29934"/>
    </ligand>
</feature>
<dbReference type="InterPro" id="IPR035959">
    <property type="entry name" value="RutC-like_sf"/>
</dbReference>
<keyword evidence="3 4" id="KW-0413">Isomerase</keyword>
<reference evidence="4 5" key="1">
    <citation type="submission" date="2019-07" db="EMBL/GenBank/DDBJ databases">
        <title>Genome sequence of 2 isolates from Red Sea Mangroves.</title>
        <authorList>
            <person name="Sefrji F."/>
            <person name="Michoud G."/>
            <person name="Merlino G."/>
            <person name="Daffonchio D."/>
        </authorList>
    </citation>
    <scope>NUCLEOTIDE SEQUENCE [LARGE SCALE GENOMIC DNA]</scope>
    <source>
        <strain evidence="4 5">R1DC41</strain>
    </source>
</reference>
<organism evidence="4 5">
    <name type="scientific">Mangrovibacillus cuniculi</name>
    <dbReference type="NCBI Taxonomy" id="2593652"/>
    <lineage>
        <taxon>Bacteria</taxon>
        <taxon>Bacillati</taxon>
        <taxon>Bacillota</taxon>
        <taxon>Bacilli</taxon>
        <taxon>Bacillales</taxon>
        <taxon>Bacillaceae</taxon>
        <taxon>Mangrovibacillus</taxon>
    </lineage>
</organism>
<keyword evidence="2 3" id="KW-0057">Aromatic amino acid biosynthesis</keyword>
<feature type="binding site" evidence="2">
    <location>
        <position position="89"/>
    </location>
    <ligand>
        <name>prephenate</name>
        <dbReference type="ChEBI" id="CHEBI:29934"/>
    </ligand>
</feature>
<dbReference type="GO" id="GO:0008652">
    <property type="term" value="P:amino acid biosynthetic process"/>
    <property type="evidence" value="ECO:0007669"/>
    <property type="project" value="UniProtKB-UniRule"/>
</dbReference>
<keyword evidence="2 3" id="KW-0028">Amino-acid biosynthesis</keyword>
<dbReference type="GO" id="GO:0046417">
    <property type="term" value="P:chorismate metabolic process"/>
    <property type="evidence" value="ECO:0007669"/>
    <property type="project" value="TreeGrafter"/>
</dbReference>
<dbReference type="GO" id="GO:0004106">
    <property type="term" value="F:chorismate mutase activity"/>
    <property type="evidence" value="ECO:0007669"/>
    <property type="project" value="UniProtKB-UniRule"/>
</dbReference>
<name>A0A7S8CB17_9BACI</name>
<gene>
    <name evidence="4" type="primary">aroH</name>
    <name evidence="4" type="ORF">G8O30_06835</name>
</gene>
<comment type="catalytic activity">
    <reaction evidence="3">
        <text>chorismate = prephenate</text>
        <dbReference type="Rhea" id="RHEA:13897"/>
        <dbReference type="ChEBI" id="CHEBI:29748"/>
        <dbReference type="ChEBI" id="CHEBI:29934"/>
        <dbReference type="EC" id="5.4.99.5"/>
    </reaction>
</comment>
<dbReference type="PANTHER" id="PTHR21164:SF0">
    <property type="entry name" value="CHORISMATE MUTASE AROH"/>
    <property type="match status" value="1"/>
</dbReference>
<dbReference type="EC" id="5.4.99.5" evidence="1 3"/>
<dbReference type="InterPro" id="IPR008243">
    <property type="entry name" value="Chorismate_mutase_AroH"/>
</dbReference>